<feature type="non-terminal residue" evidence="2">
    <location>
        <position position="1"/>
    </location>
</feature>
<reference evidence="2" key="1">
    <citation type="submission" date="2023-10" db="EMBL/GenBank/DDBJ databases">
        <authorList>
            <person name="Chen Y."/>
            <person name="Shah S."/>
            <person name="Dougan E. K."/>
            <person name="Thang M."/>
            <person name="Chan C."/>
        </authorList>
    </citation>
    <scope>NUCLEOTIDE SEQUENCE [LARGE SCALE GENOMIC DNA]</scope>
</reference>
<feature type="compositionally biased region" description="Low complexity" evidence="1">
    <location>
        <begin position="93"/>
        <end position="110"/>
    </location>
</feature>
<feature type="region of interest" description="Disordered" evidence="1">
    <location>
        <begin position="158"/>
        <end position="214"/>
    </location>
</feature>
<accession>A0ABN9QCC8</accession>
<dbReference type="EMBL" id="CAUYUJ010002780">
    <property type="protein sequence ID" value="CAK0802319.1"/>
    <property type="molecule type" value="Genomic_DNA"/>
</dbReference>
<evidence type="ECO:0000256" key="1">
    <source>
        <dbReference type="SAM" id="MobiDB-lite"/>
    </source>
</evidence>
<evidence type="ECO:0008006" key="4">
    <source>
        <dbReference type="Google" id="ProtNLM"/>
    </source>
</evidence>
<evidence type="ECO:0000313" key="3">
    <source>
        <dbReference type="Proteomes" id="UP001189429"/>
    </source>
</evidence>
<proteinExistence type="predicted"/>
<evidence type="ECO:0000313" key="2">
    <source>
        <dbReference type="EMBL" id="CAK0802319.1"/>
    </source>
</evidence>
<sequence>LGARLWRCAGPAATRRLRACERCWGSRGRGDERRGAYEPPRAAAAAPAARARACGPLQAAAEERAIGVPGCLLRAVGFQRGSWTHGLGDLDGEGAAAPGGPAGSEAEAGAELEATPPWAFVGPGAHHGLHEEIYGHVSNAKWKVRYLKVGKLSSTRKASVPASIQKGRRTAQGGYLPGDPRGVRRWGRRGRAGPLRAHARRARAPDVTAPRRGAGPMLRGGGVCTSCPALFDSSSGCVCRTPLLVGLLLVRAAVLLPAQATPTQGHSCGQPSVCRCTRCPRDGPAACVAGRPPFGPAPRAAAGAPGHLCARSPGGEPRARAPSAAPLGLLKGGLSTAASCFSDTGPRC</sequence>
<name>A0ABN9QCC8_9DINO</name>
<feature type="compositionally biased region" description="Basic residues" evidence="1">
    <location>
        <begin position="183"/>
        <end position="202"/>
    </location>
</feature>
<organism evidence="2 3">
    <name type="scientific">Prorocentrum cordatum</name>
    <dbReference type="NCBI Taxonomy" id="2364126"/>
    <lineage>
        <taxon>Eukaryota</taxon>
        <taxon>Sar</taxon>
        <taxon>Alveolata</taxon>
        <taxon>Dinophyceae</taxon>
        <taxon>Prorocentrales</taxon>
        <taxon>Prorocentraceae</taxon>
        <taxon>Prorocentrum</taxon>
    </lineage>
</organism>
<dbReference type="Proteomes" id="UP001189429">
    <property type="component" value="Unassembled WGS sequence"/>
</dbReference>
<protein>
    <recommendedName>
        <fullName evidence="4">Phospholipase B-like</fullName>
    </recommendedName>
</protein>
<feature type="region of interest" description="Disordered" evidence="1">
    <location>
        <begin position="89"/>
        <end position="110"/>
    </location>
</feature>
<comment type="caution">
    <text evidence="2">The sequence shown here is derived from an EMBL/GenBank/DDBJ whole genome shotgun (WGS) entry which is preliminary data.</text>
</comment>
<gene>
    <name evidence="2" type="ORF">PCOR1329_LOCUS9873</name>
</gene>
<keyword evidence="3" id="KW-1185">Reference proteome</keyword>